<name>A0ABV9FI55_9BACL</name>
<gene>
    <name evidence="1" type="ORF">ACFO3S_25735</name>
</gene>
<comment type="caution">
    <text evidence="1">The sequence shown here is derived from an EMBL/GenBank/DDBJ whole genome shotgun (WGS) entry which is preliminary data.</text>
</comment>
<organism evidence="1 2">
    <name type="scientific">Cohnella hongkongensis</name>
    <dbReference type="NCBI Taxonomy" id="178337"/>
    <lineage>
        <taxon>Bacteria</taxon>
        <taxon>Bacillati</taxon>
        <taxon>Bacillota</taxon>
        <taxon>Bacilli</taxon>
        <taxon>Bacillales</taxon>
        <taxon>Paenibacillaceae</taxon>
        <taxon>Cohnella</taxon>
    </lineage>
</organism>
<evidence type="ECO:0000313" key="2">
    <source>
        <dbReference type="Proteomes" id="UP001596028"/>
    </source>
</evidence>
<evidence type="ECO:0000313" key="1">
    <source>
        <dbReference type="EMBL" id="MFC4601665.1"/>
    </source>
</evidence>
<dbReference type="EMBL" id="JBHSEP010000029">
    <property type="protein sequence ID" value="MFC4601665.1"/>
    <property type="molecule type" value="Genomic_DNA"/>
</dbReference>
<accession>A0ABV9FI55</accession>
<proteinExistence type="predicted"/>
<sequence length="191" mass="21008">MDHPAASVVVKPFSLMPDAIRRGIGAAAIPPVSLLHRPEVRIRTGGGIGGILLLREGLINRLGRIRLGEGSVELRLRHLLDLPAQVGYLIQLLNRGLVPLQRGLNRLGGSLLPLGNLFQTLRVLLLLLKKHLVILAGLLRLMDQLLNDLLALVQGLAPLRIGIVQGETLLWIGEPDLGFLKRNELFRRDME</sequence>
<reference evidence="2" key="1">
    <citation type="journal article" date="2019" name="Int. J. Syst. Evol. Microbiol.">
        <title>The Global Catalogue of Microorganisms (GCM) 10K type strain sequencing project: providing services to taxonomists for standard genome sequencing and annotation.</title>
        <authorList>
            <consortium name="The Broad Institute Genomics Platform"/>
            <consortium name="The Broad Institute Genome Sequencing Center for Infectious Disease"/>
            <person name="Wu L."/>
            <person name="Ma J."/>
        </authorList>
    </citation>
    <scope>NUCLEOTIDE SEQUENCE [LARGE SCALE GENOMIC DNA]</scope>
    <source>
        <strain evidence="2">CCUG 49571</strain>
    </source>
</reference>
<keyword evidence="2" id="KW-1185">Reference proteome</keyword>
<dbReference type="Proteomes" id="UP001596028">
    <property type="component" value="Unassembled WGS sequence"/>
</dbReference>
<protein>
    <submittedName>
        <fullName evidence="1">Uncharacterized protein</fullName>
    </submittedName>
</protein>